<evidence type="ECO:0000256" key="2">
    <source>
        <dbReference type="ARBA" id="ARBA00023002"/>
    </source>
</evidence>
<dbReference type="PANTHER" id="PTHR24320:SF227">
    <property type="entry name" value="RETINOL DEHYDROGENASE 11"/>
    <property type="match status" value="1"/>
</dbReference>
<dbReference type="Gene3D" id="3.40.50.720">
    <property type="entry name" value="NAD(P)-binding Rossmann-like Domain"/>
    <property type="match status" value="1"/>
</dbReference>
<dbReference type="PANTHER" id="PTHR24320">
    <property type="entry name" value="RETINOL DEHYDROGENASE"/>
    <property type="match status" value="1"/>
</dbReference>
<dbReference type="GO" id="GO:0016491">
    <property type="term" value="F:oxidoreductase activity"/>
    <property type="evidence" value="ECO:0007669"/>
    <property type="project" value="UniProtKB-KW"/>
</dbReference>
<keyword evidence="2" id="KW-0560">Oxidoreductase</keyword>
<sequence length="79" mass="8871">MPQPCNISRRGGASGIGLETTRVLALRKVRVIIAQNNAGVMFCPFKLSEDGIEMQFATNHLGKVSRFLHDVLWFTPLWE</sequence>
<organism evidence="3 4">
    <name type="scientific">Phaseolus coccineus</name>
    <name type="common">Scarlet runner bean</name>
    <name type="synonym">Phaseolus multiflorus</name>
    <dbReference type="NCBI Taxonomy" id="3886"/>
    <lineage>
        <taxon>Eukaryota</taxon>
        <taxon>Viridiplantae</taxon>
        <taxon>Streptophyta</taxon>
        <taxon>Embryophyta</taxon>
        <taxon>Tracheophyta</taxon>
        <taxon>Spermatophyta</taxon>
        <taxon>Magnoliopsida</taxon>
        <taxon>eudicotyledons</taxon>
        <taxon>Gunneridae</taxon>
        <taxon>Pentapetalae</taxon>
        <taxon>rosids</taxon>
        <taxon>fabids</taxon>
        <taxon>Fabales</taxon>
        <taxon>Fabaceae</taxon>
        <taxon>Papilionoideae</taxon>
        <taxon>50 kb inversion clade</taxon>
        <taxon>NPAAA clade</taxon>
        <taxon>indigoferoid/millettioid clade</taxon>
        <taxon>Phaseoleae</taxon>
        <taxon>Phaseolus</taxon>
    </lineage>
</organism>
<dbReference type="Proteomes" id="UP001374584">
    <property type="component" value="Unassembled WGS sequence"/>
</dbReference>
<dbReference type="EMBL" id="JAYMYR010000002">
    <property type="protein sequence ID" value="KAK7378561.1"/>
    <property type="molecule type" value="Genomic_DNA"/>
</dbReference>
<protein>
    <submittedName>
        <fullName evidence="3">Uncharacterized protein</fullName>
    </submittedName>
</protein>
<proteinExistence type="inferred from homology"/>
<reference evidence="3 4" key="1">
    <citation type="submission" date="2024-01" db="EMBL/GenBank/DDBJ databases">
        <title>The genomes of 5 underutilized Papilionoideae crops provide insights into root nodulation and disease resistanc.</title>
        <authorList>
            <person name="Jiang F."/>
        </authorList>
    </citation>
    <scope>NUCLEOTIDE SEQUENCE [LARGE SCALE GENOMIC DNA]</scope>
    <source>
        <strain evidence="3">JINMINGXINNONG_FW02</strain>
        <tissue evidence="3">Leaves</tissue>
    </source>
</reference>
<dbReference type="AlphaFoldDB" id="A0AAN9RN12"/>
<evidence type="ECO:0000313" key="4">
    <source>
        <dbReference type="Proteomes" id="UP001374584"/>
    </source>
</evidence>
<name>A0AAN9RN12_PHACN</name>
<comment type="similarity">
    <text evidence="1">Belongs to the short-chain dehydrogenases/reductases (SDR) family.</text>
</comment>
<dbReference type="InterPro" id="IPR036291">
    <property type="entry name" value="NAD(P)-bd_dom_sf"/>
</dbReference>
<comment type="caution">
    <text evidence="3">The sequence shown here is derived from an EMBL/GenBank/DDBJ whole genome shotgun (WGS) entry which is preliminary data.</text>
</comment>
<dbReference type="SUPFAM" id="SSF51735">
    <property type="entry name" value="NAD(P)-binding Rossmann-fold domains"/>
    <property type="match status" value="1"/>
</dbReference>
<accession>A0AAN9RN12</accession>
<evidence type="ECO:0000256" key="1">
    <source>
        <dbReference type="ARBA" id="ARBA00006484"/>
    </source>
</evidence>
<gene>
    <name evidence="3" type="ORF">VNO80_04005</name>
</gene>
<evidence type="ECO:0000313" key="3">
    <source>
        <dbReference type="EMBL" id="KAK7378561.1"/>
    </source>
</evidence>
<keyword evidence="4" id="KW-1185">Reference proteome</keyword>